<feature type="domain" description="Ketoreductase" evidence="4">
    <location>
        <begin position="4"/>
        <end position="171"/>
    </location>
</feature>
<dbReference type="InterPro" id="IPR036291">
    <property type="entry name" value="NAD(P)-bd_dom_sf"/>
</dbReference>
<dbReference type="SUPFAM" id="SSF51735">
    <property type="entry name" value="NAD(P)-binding Rossmann-fold domains"/>
    <property type="match status" value="1"/>
</dbReference>
<dbReference type="PRINTS" id="PR00081">
    <property type="entry name" value="GDHRDH"/>
</dbReference>
<evidence type="ECO:0000313" key="6">
    <source>
        <dbReference type="Proteomes" id="UP000012174"/>
    </source>
</evidence>
<comment type="similarity">
    <text evidence="1">Belongs to the short-chain dehydrogenases/reductases (SDR) family.</text>
</comment>
<dbReference type="InterPro" id="IPR020904">
    <property type="entry name" value="Sc_DH/Rdtase_CS"/>
</dbReference>
<evidence type="ECO:0000256" key="3">
    <source>
        <dbReference type="ARBA" id="ARBA00023002"/>
    </source>
</evidence>
<dbReference type="Proteomes" id="UP000012174">
    <property type="component" value="Unassembled WGS sequence"/>
</dbReference>
<dbReference type="InterPro" id="IPR057326">
    <property type="entry name" value="KR_dom"/>
</dbReference>
<keyword evidence="2" id="KW-0521">NADP</keyword>
<evidence type="ECO:0000313" key="5">
    <source>
        <dbReference type="EMBL" id="EMR63631.1"/>
    </source>
</evidence>
<dbReference type="Gene3D" id="3.40.50.720">
    <property type="entry name" value="NAD(P)-binding Rossmann-like Domain"/>
    <property type="match status" value="1"/>
</dbReference>
<reference evidence="6" key="1">
    <citation type="journal article" date="2013" name="Genome Announc.">
        <title>Draft genome sequence of the grapevine dieback fungus Eutypa lata UCR-EL1.</title>
        <authorList>
            <person name="Blanco-Ulate B."/>
            <person name="Rolshausen P.E."/>
            <person name="Cantu D."/>
        </authorList>
    </citation>
    <scope>NUCLEOTIDE SEQUENCE [LARGE SCALE GENOMIC DNA]</scope>
    <source>
        <strain evidence="6">UCR-EL1</strain>
    </source>
</reference>
<organism evidence="5 6">
    <name type="scientific">Eutypa lata (strain UCR-EL1)</name>
    <name type="common">Grapevine dieback disease fungus</name>
    <name type="synonym">Eutypa armeniacae</name>
    <dbReference type="NCBI Taxonomy" id="1287681"/>
    <lineage>
        <taxon>Eukaryota</taxon>
        <taxon>Fungi</taxon>
        <taxon>Dikarya</taxon>
        <taxon>Ascomycota</taxon>
        <taxon>Pezizomycotina</taxon>
        <taxon>Sordariomycetes</taxon>
        <taxon>Xylariomycetidae</taxon>
        <taxon>Xylariales</taxon>
        <taxon>Diatrypaceae</taxon>
        <taxon>Eutypa</taxon>
    </lineage>
</organism>
<evidence type="ECO:0000259" key="4">
    <source>
        <dbReference type="SMART" id="SM00822"/>
    </source>
</evidence>
<proteinExistence type="inferred from homology"/>
<accession>M7T1G5</accession>
<dbReference type="Pfam" id="PF00106">
    <property type="entry name" value="adh_short"/>
    <property type="match status" value="1"/>
</dbReference>
<dbReference type="AlphaFoldDB" id="M7T1G5"/>
<dbReference type="OrthoDB" id="1274115at2759"/>
<dbReference type="InterPro" id="IPR002347">
    <property type="entry name" value="SDR_fam"/>
</dbReference>
<dbReference type="PANTHER" id="PTHR43976:SF16">
    <property type="entry name" value="SHORT-CHAIN DEHYDROGENASE_REDUCTASE FAMILY PROTEIN"/>
    <property type="match status" value="1"/>
</dbReference>
<dbReference type="HOGENOM" id="CLU_010194_2_9_1"/>
<dbReference type="EMBL" id="KB707189">
    <property type="protein sequence ID" value="EMR63631.1"/>
    <property type="molecule type" value="Genomic_DNA"/>
</dbReference>
<evidence type="ECO:0000256" key="1">
    <source>
        <dbReference type="ARBA" id="ARBA00006484"/>
    </source>
</evidence>
<evidence type="ECO:0000256" key="2">
    <source>
        <dbReference type="ARBA" id="ARBA00022857"/>
    </source>
</evidence>
<dbReference type="SMART" id="SM00822">
    <property type="entry name" value="PKS_KR"/>
    <property type="match status" value="1"/>
</dbReference>
<dbReference type="PANTHER" id="PTHR43976">
    <property type="entry name" value="SHORT CHAIN DEHYDROGENASE"/>
    <property type="match status" value="1"/>
</dbReference>
<dbReference type="GO" id="GO:0016491">
    <property type="term" value="F:oxidoreductase activity"/>
    <property type="evidence" value="ECO:0007669"/>
    <property type="project" value="UniProtKB-KW"/>
</dbReference>
<sequence>MTSNVWLITGASNGFGHAIALEALSRGDKVVATSRNLSKMTDLKEAGALTLALDVTASDEVIQATLKQAIDTYGKITHLINAAGPEEIQATFATNVFGTMNVTRNALHHMRPQGLRGTGSVIATFGSIASWEGGPAYSYYAATKWAVSGFTESLRDEVAPFGIAAIVVEPGYFRTGFLNPGGGNRLLTARAMRDEYRDTPVEAVRRALSAVDNNQLGDVVKGARVVVDVLTRTGVAAGRDVPVRLPLGTDGVGHISDKLRRTEKLLEEWRDVAVTTDHDDA</sequence>
<protein>
    <submittedName>
        <fullName evidence="5">Putative estradiol 17-beta-dehydrogenase protein</fullName>
    </submittedName>
</protein>
<gene>
    <name evidence="5" type="ORF">UCREL1_9405</name>
</gene>
<dbReference type="eggNOG" id="KOG1209">
    <property type="taxonomic scope" value="Eukaryota"/>
</dbReference>
<dbReference type="PROSITE" id="PS00061">
    <property type="entry name" value="ADH_SHORT"/>
    <property type="match status" value="1"/>
</dbReference>
<dbReference type="InterPro" id="IPR051911">
    <property type="entry name" value="SDR_oxidoreductase"/>
</dbReference>
<keyword evidence="6" id="KW-1185">Reference proteome</keyword>
<dbReference type="KEGG" id="ela:UCREL1_9405"/>
<keyword evidence="3" id="KW-0560">Oxidoreductase</keyword>
<dbReference type="OMA" id="VWEAYNI"/>
<name>M7T1G5_EUTLA</name>